<feature type="transmembrane region" description="Helical" evidence="1">
    <location>
        <begin position="7"/>
        <end position="29"/>
    </location>
</feature>
<keyword evidence="1" id="KW-1133">Transmembrane helix</keyword>
<evidence type="ECO:0000313" key="2">
    <source>
        <dbReference type="EMBL" id="GAA4751039.1"/>
    </source>
</evidence>
<dbReference type="EMBL" id="BAABLP010000005">
    <property type="protein sequence ID" value="GAA4751039.1"/>
    <property type="molecule type" value="Genomic_DNA"/>
</dbReference>
<proteinExistence type="predicted"/>
<reference evidence="3" key="1">
    <citation type="journal article" date="2019" name="Int. J. Syst. Evol. Microbiol.">
        <title>The Global Catalogue of Microorganisms (GCM) 10K type strain sequencing project: providing services to taxonomists for standard genome sequencing and annotation.</title>
        <authorList>
            <consortium name="The Broad Institute Genomics Platform"/>
            <consortium name="The Broad Institute Genome Sequencing Center for Infectious Disease"/>
            <person name="Wu L."/>
            <person name="Ma J."/>
        </authorList>
    </citation>
    <scope>NUCLEOTIDE SEQUENCE [LARGE SCALE GENOMIC DNA]</scope>
    <source>
        <strain evidence="3">JCM 19015</strain>
    </source>
</reference>
<gene>
    <name evidence="2" type="ORF">GCM10025783_24390</name>
</gene>
<protein>
    <submittedName>
        <fullName evidence="2">Uncharacterized protein</fullName>
    </submittedName>
</protein>
<feature type="transmembrane region" description="Helical" evidence="1">
    <location>
        <begin position="35"/>
        <end position="56"/>
    </location>
</feature>
<sequence>MPAVPAARVAVVAVWLLTLIGVVLVDVFVPDPHALSWLALALPLAVVAGIVAQLAVAEQRGFVVRLAATTGGTFVLVLLGALVAALG</sequence>
<keyword evidence="3" id="KW-1185">Reference proteome</keyword>
<evidence type="ECO:0000256" key="1">
    <source>
        <dbReference type="SAM" id="Phobius"/>
    </source>
</evidence>
<evidence type="ECO:0000313" key="3">
    <source>
        <dbReference type="Proteomes" id="UP001500121"/>
    </source>
</evidence>
<feature type="transmembrane region" description="Helical" evidence="1">
    <location>
        <begin position="63"/>
        <end position="86"/>
    </location>
</feature>
<organism evidence="2 3">
    <name type="scientific">Amnibacterium soli</name>
    <dbReference type="NCBI Taxonomy" id="1282736"/>
    <lineage>
        <taxon>Bacteria</taxon>
        <taxon>Bacillati</taxon>
        <taxon>Actinomycetota</taxon>
        <taxon>Actinomycetes</taxon>
        <taxon>Micrococcales</taxon>
        <taxon>Microbacteriaceae</taxon>
        <taxon>Amnibacterium</taxon>
    </lineage>
</organism>
<comment type="caution">
    <text evidence="2">The sequence shown here is derived from an EMBL/GenBank/DDBJ whole genome shotgun (WGS) entry which is preliminary data.</text>
</comment>
<keyword evidence="1" id="KW-0812">Transmembrane</keyword>
<dbReference type="Proteomes" id="UP001500121">
    <property type="component" value="Unassembled WGS sequence"/>
</dbReference>
<accession>A0ABP8ZAF8</accession>
<name>A0ABP8ZAF8_9MICO</name>
<keyword evidence="1" id="KW-0472">Membrane</keyword>